<name>A0A5K3G3J8_MESCO</name>
<reference evidence="1" key="1">
    <citation type="submission" date="2019-11" db="UniProtKB">
        <authorList>
            <consortium name="WormBaseParasite"/>
        </authorList>
    </citation>
    <scope>IDENTIFICATION</scope>
</reference>
<dbReference type="WBParaSite" id="MCU_014941-RA">
    <property type="protein sequence ID" value="MCU_014941-RA"/>
    <property type="gene ID" value="MCU_014941"/>
</dbReference>
<dbReference type="AlphaFoldDB" id="A0A5K3G3J8"/>
<organism evidence="1">
    <name type="scientific">Mesocestoides corti</name>
    <name type="common">Flatworm</name>
    <dbReference type="NCBI Taxonomy" id="53468"/>
    <lineage>
        <taxon>Eukaryota</taxon>
        <taxon>Metazoa</taxon>
        <taxon>Spiralia</taxon>
        <taxon>Lophotrochozoa</taxon>
        <taxon>Platyhelminthes</taxon>
        <taxon>Cestoda</taxon>
        <taxon>Eucestoda</taxon>
        <taxon>Cyclophyllidea</taxon>
        <taxon>Mesocestoididae</taxon>
        <taxon>Mesocestoides</taxon>
    </lineage>
</organism>
<sequence length="86" mass="9611">MDFVTLEGDPPMRLSAFGTLDGWIGIGLVDMAVSELKCFISTHHDSVITRLKFFREDNADGGKAHVICPCITLTHFRCWVIVRQCA</sequence>
<evidence type="ECO:0000313" key="1">
    <source>
        <dbReference type="WBParaSite" id="MCU_014941-RA"/>
    </source>
</evidence>
<protein>
    <submittedName>
        <fullName evidence="1">Uncharacterized protein</fullName>
    </submittedName>
</protein>
<accession>A0A5K3G3J8</accession>
<proteinExistence type="predicted"/>